<evidence type="ECO:0000259" key="4">
    <source>
        <dbReference type="SMART" id="SM00922"/>
    </source>
</evidence>
<dbReference type="InterPro" id="IPR013341">
    <property type="entry name" value="Mandelate_racemase_N_dom"/>
</dbReference>
<feature type="domain" description="Mandelate racemase/muconate lactonizing enzyme C-terminal" evidence="4">
    <location>
        <begin position="155"/>
        <end position="252"/>
    </location>
</feature>
<evidence type="ECO:0000313" key="5">
    <source>
        <dbReference type="EMBL" id="AKJ08711.1"/>
    </source>
</evidence>
<dbReference type="SFLD" id="SFLDS00001">
    <property type="entry name" value="Enolase"/>
    <property type="match status" value="1"/>
</dbReference>
<organism evidence="5 6">
    <name type="scientific">Streptomyces incarnatus</name>
    <dbReference type="NCBI Taxonomy" id="665007"/>
    <lineage>
        <taxon>Bacteria</taxon>
        <taxon>Bacillati</taxon>
        <taxon>Actinomycetota</taxon>
        <taxon>Actinomycetes</taxon>
        <taxon>Kitasatosporales</taxon>
        <taxon>Streptomycetaceae</taxon>
        <taxon>Streptomyces</taxon>
    </lineage>
</organism>
<dbReference type="SMART" id="SM00922">
    <property type="entry name" value="MR_MLE"/>
    <property type="match status" value="1"/>
</dbReference>
<accession>A0ABM5TCM8</accession>
<evidence type="ECO:0000256" key="2">
    <source>
        <dbReference type="ARBA" id="ARBA00022723"/>
    </source>
</evidence>
<sequence length="382" mass="41812">MSGDGAGKGLTACRIDSVDVHAFEVPTDGPEGTEEDGTLEWDSTTMVLVRVRAGGRTGLGYTYGDVSVATFIASELVDVVRGQDVSSPAAVWHLMGRQIRNAGRPGVGAMAVSAVDIALWDLKARLLELPLVHLLPAWHDRVPVYGSGGFTNYPLDRLTDQLTGWVEQGIPRVKLKTSRDPERDPRRLTAVRKAIGDEPEIFTDANGALGRKQALYWARRFHDEWDVRWFEEPVSSADLAGLRMLRERGPERLEIAAGEYAYTTQDFVNLVEGPAVDCLQADVTRCGGITGVLEAAGLAGAHHLDLSAHCAPAVSAHAFCAVRRLRHLEYFHDHVRCERLLFDGTLSPDGGTLRPDTGRPGHGLEIKWADAERYRVYGARTV</sequence>
<dbReference type="Gene3D" id="3.30.390.10">
    <property type="entry name" value="Enolase-like, N-terminal domain"/>
    <property type="match status" value="1"/>
</dbReference>
<dbReference type="SUPFAM" id="SSF51604">
    <property type="entry name" value="Enolase C-terminal domain-like"/>
    <property type="match status" value="1"/>
</dbReference>
<dbReference type="InterPro" id="IPR036849">
    <property type="entry name" value="Enolase-like_C_sf"/>
</dbReference>
<comment type="cofactor">
    <cofactor evidence="1">
        <name>Mg(2+)</name>
        <dbReference type="ChEBI" id="CHEBI:18420"/>
    </cofactor>
</comment>
<dbReference type="CDD" id="cd03328">
    <property type="entry name" value="MR_like_3"/>
    <property type="match status" value="1"/>
</dbReference>
<evidence type="ECO:0000256" key="1">
    <source>
        <dbReference type="ARBA" id="ARBA00001946"/>
    </source>
</evidence>
<evidence type="ECO:0000313" key="6">
    <source>
        <dbReference type="Proteomes" id="UP000035366"/>
    </source>
</evidence>
<dbReference type="Gene3D" id="3.20.20.120">
    <property type="entry name" value="Enolase-like C-terminal domain"/>
    <property type="match status" value="1"/>
</dbReference>
<dbReference type="InterPro" id="IPR029065">
    <property type="entry name" value="Enolase_C-like"/>
</dbReference>
<reference evidence="5 6" key="1">
    <citation type="journal article" date="2015" name="ISME J.">
        <title>Draft Genome Sequence of Streptomyces incarnatus NRRL8089, which Produces the Nucleoside Antibiotic Sinefungin.</title>
        <authorList>
            <person name="Oshima K."/>
            <person name="Hattori M."/>
            <person name="Shimizu H."/>
            <person name="Fukuda K."/>
            <person name="Nemoto M."/>
            <person name="Inagaki K."/>
            <person name="Tamura T."/>
        </authorList>
    </citation>
    <scope>NUCLEOTIDE SEQUENCE [LARGE SCALE GENOMIC DNA]</scope>
    <source>
        <strain evidence="5 6">NRRL 8089</strain>
    </source>
</reference>
<name>A0ABM5TCM8_9ACTN</name>
<dbReference type="Proteomes" id="UP000035366">
    <property type="component" value="Chromosome"/>
</dbReference>
<gene>
    <name evidence="5" type="ORF">ABB07_01245</name>
</gene>
<dbReference type="SUPFAM" id="SSF54826">
    <property type="entry name" value="Enolase N-terminal domain-like"/>
    <property type="match status" value="1"/>
</dbReference>
<dbReference type="PANTHER" id="PTHR13794:SF58">
    <property type="entry name" value="MITOCHONDRIAL ENOLASE SUPERFAMILY MEMBER 1"/>
    <property type="match status" value="1"/>
</dbReference>
<evidence type="ECO:0000256" key="3">
    <source>
        <dbReference type="ARBA" id="ARBA00022842"/>
    </source>
</evidence>
<keyword evidence="6" id="KW-1185">Reference proteome</keyword>
<dbReference type="InterPro" id="IPR029017">
    <property type="entry name" value="Enolase-like_N"/>
</dbReference>
<dbReference type="Pfam" id="PF02746">
    <property type="entry name" value="MR_MLE_N"/>
    <property type="match status" value="1"/>
</dbReference>
<dbReference type="InterPro" id="IPR013342">
    <property type="entry name" value="Mandelate_racemase_C"/>
</dbReference>
<dbReference type="SFLD" id="SFLDG00179">
    <property type="entry name" value="mandelate_racemase"/>
    <property type="match status" value="1"/>
</dbReference>
<dbReference type="Pfam" id="PF13378">
    <property type="entry name" value="MR_MLE_C"/>
    <property type="match status" value="1"/>
</dbReference>
<dbReference type="PANTHER" id="PTHR13794">
    <property type="entry name" value="ENOLASE SUPERFAMILY, MANDELATE RACEMASE"/>
    <property type="match status" value="1"/>
</dbReference>
<keyword evidence="3" id="KW-0460">Magnesium</keyword>
<protein>
    <submittedName>
        <fullName evidence="5">Mandelate racemase</fullName>
    </submittedName>
</protein>
<dbReference type="EMBL" id="CP011497">
    <property type="protein sequence ID" value="AKJ08711.1"/>
    <property type="molecule type" value="Genomic_DNA"/>
</dbReference>
<proteinExistence type="predicted"/>
<dbReference type="RefSeq" id="WP_208896822.1">
    <property type="nucleotide sequence ID" value="NZ_CP011497.1"/>
</dbReference>
<dbReference type="InterPro" id="IPR046945">
    <property type="entry name" value="RHMD-like"/>
</dbReference>
<keyword evidence="2" id="KW-0479">Metal-binding</keyword>